<dbReference type="Pfam" id="PF01636">
    <property type="entry name" value="APH"/>
    <property type="match status" value="1"/>
</dbReference>
<reference evidence="2 3" key="1">
    <citation type="submission" date="2021-05" db="EMBL/GenBank/DDBJ databases">
        <title>A novel Methanospirillum isolate from a pyrite-forming mixed culture.</title>
        <authorList>
            <person name="Bunk B."/>
            <person name="Sproer C."/>
            <person name="Spring S."/>
            <person name="Pester M."/>
        </authorList>
    </citation>
    <scope>NUCLEOTIDE SEQUENCE [LARGE SCALE GENOMIC DNA]</scope>
    <source>
        <strain evidence="2 3">J.3.6.1-F.2.7.3</strain>
    </source>
</reference>
<dbReference type="Proteomes" id="UP000680656">
    <property type="component" value="Chromosome"/>
</dbReference>
<dbReference type="InterPro" id="IPR002575">
    <property type="entry name" value="Aminoglycoside_PTrfase"/>
</dbReference>
<dbReference type="InterPro" id="IPR011009">
    <property type="entry name" value="Kinase-like_dom_sf"/>
</dbReference>
<evidence type="ECO:0000313" key="2">
    <source>
        <dbReference type="EMBL" id="QVV89366.1"/>
    </source>
</evidence>
<dbReference type="AlphaFoldDB" id="A0A8E7B1K2"/>
<accession>A0A8E7B1K2</accession>
<dbReference type="RefSeq" id="WP_214420163.1">
    <property type="nucleotide sequence ID" value="NZ_CP075546.1"/>
</dbReference>
<dbReference type="InterPro" id="IPR051678">
    <property type="entry name" value="AGP_Transferase"/>
</dbReference>
<protein>
    <submittedName>
        <fullName evidence="2">Phosphotransferase</fullName>
    </submittedName>
</protein>
<evidence type="ECO:0000313" key="3">
    <source>
        <dbReference type="Proteomes" id="UP000680656"/>
    </source>
</evidence>
<dbReference type="Gene3D" id="3.90.1200.10">
    <property type="match status" value="1"/>
</dbReference>
<keyword evidence="2" id="KW-0808">Transferase</keyword>
<evidence type="ECO:0000259" key="1">
    <source>
        <dbReference type="Pfam" id="PF01636"/>
    </source>
</evidence>
<keyword evidence="3" id="KW-1185">Reference proteome</keyword>
<gene>
    <name evidence="2" type="ORF">KHC33_02185</name>
</gene>
<dbReference type="SUPFAM" id="SSF56112">
    <property type="entry name" value="Protein kinase-like (PK-like)"/>
    <property type="match status" value="1"/>
</dbReference>
<sequence length="263" mass="29100">MTDQTNVNSLFGEIGDDKAFRERYGEQIGAGMAAVIYARDGVAAKVFRDNQPPRQAFQEAYTMAVINELGIPAPKVYGVETFSNRTVLLMDLVKGISLLDVMIKDRSKVAECMDTVVKLQAALHQVKFTDFRPLKMMQQGMITASPGLSPEEKERLIGMLPSLPDDIILCHGDFHGGNILCDGDSCMIIDWAEVSCGCPAADACRSYMDYYIARQGLEDLYLDKYCAATGRTRDEVLTWLPVVAGSVYGYLSLEAQKIVRPLF</sequence>
<feature type="domain" description="Aminoglycoside phosphotransferase" evidence="1">
    <location>
        <begin position="38"/>
        <end position="233"/>
    </location>
</feature>
<organism evidence="2 3">
    <name type="scientific">Methanospirillum purgamenti</name>
    <dbReference type="NCBI Taxonomy" id="2834276"/>
    <lineage>
        <taxon>Archaea</taxon>
        <taxon>Methanobacteriati</taxon>
        <taxon>Methanobacteriota</taxon>
        <taxon>Stenosarchaea group</taxon>
        <taxon>Methanomicrobia</taxon>
        <taxon>Methanomicrobiales</taxon>
        <taxon>Methanospirillaceae</taxon>
        <taxon>Methanospirillum</taxon>
    </lineage>
</organism>
<dbReference type="GeneID" id="65095955"/>
<proteinExistence type="predicted"/>
<dbReference type="PANTHER" id="PTHR21310">
    <property type="entry name" value="AMINOGLYCOSIDE PHOSPHOTRANSFERASE-RELATED-RELATED"/>
    <property type="match status" value="1"/>
</dbReference>
<dbReference type="GO" id="GO:0016740">
    <property type="term" value="F:transferase activity"/>
    <property type="evidence" value="ECO:0007669"/>
    <property type="project" value="UniProtKB-KW"/>
</dbReference>
<dbReference type="EMBL" id="CP075546">
    <property type="protein sequence ID" value="QVV89366.1"/>
    <property type="molecule type" value="Genomic_DNA"/>
</dbReference>
<dbReference type="KEGG" id="mrtj:KHC33_02185"/>
<name>A0A8E7B1K2_9EURY</name>